<evidence type="ECO:0000313" key="1">
    <source>
        <dbReference type="EMBL" id="KNZ54489.1"/>
    </source>
</evidence>
<keyword evidence="2" id="KW-1185">Reference proteome</keyword>
<dbReference type="VEuPathDB" id="FungiDB:VP01_2932g1"/>
<proteinExistence type="predicted"/>
<dbReference type="Proteomes" id="UP000037035">
    <property type="component" value="Unassembled WGS sequence"/>
</dbReference>
<organism evidence="1 2">
    <name type="scientific">Puccinia sorghi</name>
    <dbReference type="NCBI Taxonomy" id="27349"/>
    <lineage>
        <taxon>Eukaryota</taxon>
        <taxon>Fungi</taxon>
        <taxon>Dikarya</taxon>
        <taxon>Basidiomycota</taxon>
        <taxon>Pucciniomycotina</taxon>
        <taxon>Pucciniomycetes</taxon>
        <taxon>Pucciniales</taxon>
        <taxon>Pucciniaceae</taxon>
        <taxon>Puccinia</taxon>
    </lineage>
</organism>
<comment type="caution">
    <text evidence="1">The sequence shown here is derived from an EMBL/GenBank/DDBJ whole genome shotgun (WGS) entry which is preliminary data.</text>
</comment>
<dbReference type="AlphaFoldDB" id="A0A0L6V175"/>
<evidence type="ECO:0000313" key="2">
    <source>
        <dbReference type="Proteomes" id="UP000037035"/>
    </source>
</evidence>
<gene>
    <name evidence="1" type="ORF">VP01_2932g1</name>
</gene>
<accession>A0A0L6V175</accession>
<name>A0A0L6V175_9BASI</name>
<dbReference type="EMBL" id="LAVV01007871">
    <property type="protein sequence ID" value="KNZ54489.1"/>
    <property type="molecule type" value="Genomic_DNA"/>
</dbReference>
<dbReference type="STRING" id="27349.A0A0L6V175"/>
<reference evidence="1 2" key="1">
    <citation type="submission" date="2015-08" db="EMBL/GenBank/DDBJ databases">
        <title>Next Generation Sequencing and Analysis of the Genome of Puccinia sorghi L Schw, the Causal Agent of Maize Common Rust.</title>
        <authorList>
            <person name="Rochi L."/>
            <person name="Burguener G."/>
            <person name="Darino M."/>
            <person name="Turjanski A."/>
            <person name="Kreff E."/>
            <person name="Dieguez M.J."/>
            <person name="Sacco F."/>
        </authorList>
    </citation>
    <scope>NUCLEOTIDE SEQUENCE [LARGE SCALE GENOMIC DNA]</scope>
    <source>
        <strain evidence="1 2">RO10H11247</strain>
    </source>
</reference>
<protein>
    <submittedName>
        <fullName evidence="1">Uncharacterized protein</fullName>
    </submittedName>
</protein>
<sequence>MESMPSLPWCSISSSISRSKDQHAHLPNLAPPVRLERVNPTQSLKKNVKINESSWKSCLSSPNRTATLTRFGNVKCSGIKPWLKDINNGYGLSCFSQLFDKDNSDATFTHLLPLLKPKKIRIAEEDNCLVIKKSCISLLPLGQISDTCSPFSLAQIPFPQIKAKAVSETKAPVSTTPALNKPLLKLQLSCDPKERVSHVNLCLSLLHWHPQPPACSKKPPPPPPQT</sequence>